<proteinExistence type="predicted"/>
<reference evidence="1" key="1">
    <citation type="submission" date="2021-03" db="EMBL/GenBank/DDBJ databases">
        <title>Chromosome level genome of the anhydrobiotic midge Polypedilum vanderplanki.</title>
        <authorList>
            <person name="Yoshida Y."/>
            <person name="Kikawada T."/>
            <person name="Gusev O."/>
        </authorList>
    </citation>
    <scope>NUCLEOTIDE SEQUENCE</scope>
    <source>
        <strain evidence="1">NIAS01</strain>
        <tissue evidence="1">Whole body or cell culture</tissue>
    </source>
</reference>
<dbReference type="OrthoDB" id="10625734at2759"/>
<evidence type="ECO:0000313" key="1">
    <source>
        <dbReference type="EMBL" id="KAG5668502.1"/>
    </source>
</evidence>
<dbReference type="Proteomes" id="UP001107558">
    <property type="component" value="Chromosome 4"/>
</dbReference>
<sequence length="114" mass="13462">MFEGGNNNLPKKSLSNQWKTVVLNSTEKCKKEVIFDDNRIKDDDYNFVYTKFIECVKKENFINCPSLSKSEICLNMKDIMEKYCGPSNYGFLHEFFFEDFYYRNKTATGNDKKS</sequence>
<keyword evidence="2" id="KW-1185">Reference proteome</keyword>
<evidence type="ECO:0000313" key="2">
    <source>
        <dbReference type="Proteomes" id="UP001107558"/>
    </source>
</evidence>
<organism evidence="1 2">
    <name type="scientific">Polypedilum vanderplanki</name>
    <name type="common">Sleeping chironomid midge</name>
    <dbReference type="NCBI Taxonomy" id="319348"/>
    <lineage>
        <taxon>Eukaryota</taxon>
        <taxon>Metazoa</taxon>
        <taxon>Ecdysozoa</taxon>
        <taxon>Arthropoda</taxon>
        <taxon>Hexapoda</taxon>
        <taxon>Insecta</taxon>
        <taxon>Pterygota</taxon>
        <taxon>Neoptera</taxon>
        <taxon>Endopterygota</taxon>
        <taxon>Diptera</taxon>
        <taxon>Nematocera</taxon>
        <taxon>Chironomoidea</taxon>
        <taxon>Chironomidae</taxon>
        <taxon>Chironominae</taxon>
        <taxon>Polypedilum</taxon>
        <taxon>Polypedilum</taxon>
    </lineage>
</organism>
<gene>
    <name evidence="1" type="ORF">PVAND_016441</name>
</gene>
<dbReference type="Gene3D" id="1.10.238.270">
    <property type="match status" value="1"/>
</dbReference>
<protein>
    <submittedName>
        <fullName evidence="1">Uncharacterized protein</fullName>
    </submittedName>
</protein>
<dbReference type="AlphaFoldDB" id="A0A9J6BG99"/>
<accession>A0A9J6BG99</accession>
<name>A0A9J6BG99_POLVA</name>
<dbReference type="EMBL" id="JADBJN010000004">
    <property type="protein sequence ID" value="KAG5668502.1"/>
    <property type="molecule type" value="Genomic_DNA"/>
</dbReference>
<comment type="caution">
    <text evidence="1">The sequence shown here is derived from an EMBL/GenBank/DDBJ whole genome shotgun (WGS) entry which is preliminary data.</text>
</comment>